<name>A0ABR4PD53_9HELO</name>
<dbReference type="InterPro" id="IPR033979">
    <property type="entry name" value="MINDY_domain"/>
</dbReference>
<sequence length="972" mass="105625">MVSRKPLPHSAHDNNPQPLRSNPPYPTTPASSNGPSFRTEDAQHPPQSTINFEPASNSVWDQEPAYDTSAHQHAAERLRTSAEIPDSLRPGQAPPGYTPKSSQESLTHHQSNNPYTQNPHTIQNSYDGSESSANAWGASAERLEPPSHAPPPPPSGIQDELPSKSLNHQVSDLSMADTNNRTLNHQVSKLSVADQDSPQLNHQVSNLSFSGQNTNPWQPALDEQASTAKARPIPTLQLQDSSDGIWSTPPDRQAPLPGTAASHDHTVAIDSDGEESPAWDEDGPSPVYELPAGQTEESKQLQEGQQAWDGNGFNSQGASTSQSSVHPEDAVRQADGWNIVEHEIVPQSTQQSGIIQADGSEIIARSEEPPEEIAPALPPRRSQDEPPPQPPRPVDSTAGPSLTTSSASAATVEAQKQETYDIKKINWFDITSETNPRTSPILVQNANGPCPLLALVNALTLSTPANIDTALVETLRSREQVSLGLLLDAVFDELMSGRRGDAAQGLPDVGDLYSFLVALHTGMNVNPSFLGPVSLRTKNDIRNSMSHVHPSEREDSIPGTFEETREMKLYSTFSIPLIHGWLPEKESSAYSALSRSARTYEDAQNLMFREEELQDKSQREALSFEDQATLEDITTIKAFLRTSATQLTQHGLNTIATSLAPGGVAILFRNDHFSTLYRHPETLQLLQLVTDMGYAGHQEVVWESLIDVNGENAEFFSGDFRLVGGQMETPTQEQAGENSDWPQGSQGHQAHVSTGSATQDAIPNNLPSNTEQEDADLALALQLQEEEEERHRDEVARRRREAQLSQDYIEQQGSQSQSQSNSIPVSVSRRGGGPNRGRGGRLHPHLSTGRINTAAEVRPAIPPRRQNQNAASRPVDPEAGVDQPPPSYEQAATSPAYDPPLDHPAHPSANPNGRRSSNYSANSVQSTPQPSRMNTAGRGRGGPQSPMQPGRPNAQQASQTPQDGRDRDCIVM</sequence>
<feature type="region of interest" description="Disordered" evidence="1">
    <location>
        <begin position="364"/>
        <end position="415"/>
    </location>
</feature>
<reference evidence="3 4" key="1">
    <citation type="submission" date="2024-06" db="EMBL/GenBank/DDBJ databases">
        <title>Complete genome of Phlyctema vagabunda strain 19-DSS-EL-015.</title>
        <authorList>
            <person name="Fiorenzani C."/>
        </authorList>
    </citation>
    <scope>NUCLEOTIDE SEQUENCE [LARGE SCALE GENOMIC DNA]</scope>
    <source>
        <strain evidence="3 4">19-DSS-EL-015</strain>
    </source>
</reference>
<evidence type="ECO:0000313" key="4">
    <source>
        <dbReference type="Proteomes" id="UP001629113"/>
    </source>
</evidence>
<keyword evidence="4" id="KW-1185">Reference proteome</keyword>
<feature type="compositionally biased region" description="Polar residues" evidence="1">
    <location>
        <begin position="99"/>
        <end position="134"/>
    </location>
</feature>
<feature type="compositionally biased region" description="Polar residues" evidence="1">
    <location>
        <begin position="45"/>
        <end position="60"/>
    </location>
</feature>
<feature type="region of interest" description="Disordered" evidence="1">
    <location>
        <begin position="785"/>
        <end position="972"/>
    </location>
</feature>
<evidence type="ECO:0000259" key="2">
    <source>
        <dbReference type="Pfam" id="PF04424"/>
    </source>
</evidence>
<organism evidence="3 4">
    <name type="scientific">Phlyctema vagabunda</name>
    <dbReference type="NCBI Taxonomy" id="108571"/>
    <lineage>
        <taxon>Eukaryota</taxon>
        <taxon>Fungi</taxon>
        <taxon>Dikarya</taxon>
        <taxon>Ascomycota</taxon>
        <taxon>Pezizomycotina</taxon>
        <taxon>Leotiomycetes</taxon>
        <taxon>Helotiales</taxon>
        <taxon>Dermateaceae</taxon>
        <taxon>Phlyctema</taxon>
    </lineage>
</organism>
<feature type="compositionally biased region" description="Low complexity" evidence="1">
    <location>
        <begin position="396"/>
        <end position="411"/>
    </location>
</feature>
<dbReference type="EMBL" id="JBFCZG010000006">
    <property type="protein sequence ID" value="KAL3421248.1"/>
    <property type="molecule type" value="Genomic_DNA"/>
</dbReference>
<dbReference type="PANTHER" id="PTHR18063:SF6">
    <property type="entry name" value="UBIQUITIN CARBOXYL-TERMINAL HYDROLASE"/>
    <property type="match status" value="1"/>
</dbReference>
<feature type="region of interest" description="Disordered" evidence="1">
    <location>
        <begin position="1"/>
        <end position="169"/>
    </location>
</feature>
<feature type="compositionally biased region" description="Low complexity" evidence="1">
    <location>
        <begin position="811"/>
        <end position="822"/>
    </location>
</feature>
<feature type="compositionally biased region" description="Polar residues" evidence="1">
    <location>
        <begin position="953"/>
        <end position="962"/>
    </location>
</feature>
<feature type="compositionally biased region" description="Acidic residues" evidence="1">
    <location>
        <begin position="271"/>
        <end position="283"/>
    </location>
</feature>
<dbReference type="PANTHER" id="PTHR18063">
    <property type="entry name" value="NF-E2 INDUCIBLE PROTEIN"/>
    <property type="match status" value="1"/>
</dbReference>
<feature type="compositionally biased region" description="Polar residues" evidence="1">
    <location>
        <begin position="909"/>
        <end position="934"/>
    </location>
</feature>
<accession>A0ABR4PD53</accession>
<feature type="region of interest" description="Disordered" evidence="1">
    <location>
        <begin position="730"/>
        <end position="770"/>
    </location>
</feature>
<feature type="compositionally biased region" description="Polar residues" evidence="1">
    <location>
        <begin position="236"/>
        <end position="245"/>
    </location>
</feature>
<dbReference type="Pfam" id="PF04424">
    <property type="entry name" value="MINDY_DUB"/>
    <property type="match status" value="1"/>
</dbReference>
<feature type="region of interest" description="Disordered" evidence="1">
    <location>
        <begin position="190"/>
        <end position="330"/>
    </location>
</feature>
<dbReference type="Proteomes" id="UP001629113">
    <property type="component" value="Unassembled WGS sequence"/>
</dbReference>
<dbReference type="InterPro" id="IPR007518">
    <property type="entry name" value="MINDY"/>
</dbReference>
<proteinExistence type="predicted"/>
<feature type="compositionally biased region" description="Basic and acidic residues" evidence="1">
    <location>
        <begin position="963"/>
        <end position="972"/>
    </location>
</feature>
<evidence type="ECO:0000313" key="3">
    <source>
        <dbReference type="EMBL" id="KAL3421248.1"/>
    </source>
</evidence>
<feature type="compositionally biased region" description="Polar residues" evidence="1">
    <location>
        <begin position="312"/>
        <end position="325"/>
    </location>
</feature>
<protein>
    <submittedName>
        <fullName evidence="3">Duf544 domain-containing protein</fullName>
    </submittedName>
</protein>
<comment type="caution">
    <text evidence="3">The sequence shown here is derived from an EMBL/GenBank/DDBJ whole genome shotgun (WGS) entry which is preliminary data.</text>
</comment>
<gene>
    <name evidence="3" type="ORF">PVAG01_07693</name>
</gene>
<feature type="compositionally biased region" description="Polar residues" evidence="1">
    <location>
        <begin position="190"/>
        <end position="217"/>
    </location>
</feature>
<evidence type="ECO:0000256" key="1">
    <source>
        <dbReference type="SAM" id="MobiDB-lite"/>
    </source>
</evidence>
<feature type="domain" description="MINDY deubiquitinase" evidence="2">
    <location>
        <begin position="418"/>
        <end position="720"/>
    </location>
</feature>